<feature type="transmembrane region" description="Helical" evidence="8">
    <location>
        <begin position="114"/>
        <end position="137"/>
    </location>
</feature>
<dbReference type="Pfam" id="PF03006">
    <property type="entry name" value="HlyIII"/>
    <property type="match status" value="1"/>
</dbReference>
<keyword evidence="6 8" id="KW-0472">Membrane</keyword>
<feature type="binding site" evidence="7">
    <location>
        <position position="202"/>
    </location>
    <ligand>
        <name>Zn(2+)</name>
        <dbReference type="ChEBI" id="CHEBI:29105"/>
    </ligand>
</feature>
<evidence type="ECO:0000256" key="4">
    <source>
        <dbReference type="ARBA" id="ARBA00022692"/>
    </source>
</evidence>
<protein>
    <submittedName>
        <fullName evidence="9">Hemolysin III family protein</fullName>
    </submittedName>
</protein>
<sequence>MTNQLDNELTSVSSRQAEYSRREELLNVLSHGVGFLVAIAGLVFLILRADGAMAITSVAIYGATLIAMFLASTLYHGIRHERAKESLKLIDHSAIYLLIAGTYTPFMLVSLDNWIGVTGAVVIWLLAFAGLIFKWLVRHRLPKVSVALYLLMGWLVVILAYPLYQSVPGAGLWLLLAGGICFSVGVVFYVAKQLRYTHAIWHCFVLAGCSCHFFSIYYFVL</sequence>
<keyword evidence="4 8" id="KW-0812">Transmembrane</keyword>
<name>A0AA51RVR7_9GAMM</name>
<dbReference type="GO" id="GO:0046872">
    <property type="term" value="F:metal ion binding"/>
    <property type="evidence" value="ECO:0007669"/>
    <property type="project" value="UniProtKB-KW"/>
</dbReference>
<proteinExistence type="inferred from homology"/>
<dbReference type="EMBL" id="CP133548">
    <property type="protein sequence ID" value="WMS88400.1"/>
    <property type="molecule type" value="Genomic_DNA"/>
</dbReference>
<keyword evidence="10" id="KW-1185">Reference proteome</keyword>
<dbReference type="AlphaFoldDB" id="A0AA51RVR7"/>
<dbReference type="GO" id="GO:0140911">
    <property type="term" value="F:pore-forming activity"/>
    <property type="evidence" value="ECO:0007669"/>
    <property type="project" value="InterPro"/>
</dbReference>
<dbReference type="KEGG" id="plei:Q9312_05665"/>
<evidence type="ECO:0000256" key="5">
    <source>
        <dbReference type="ARBA" id="ARBA00022989"/>
    </source>
</evidence>
<feature type="transmembrane region" description="Helical" evidence="8">
    <location>
        <begin position="170"/>
        <end position="191"/>
    </location>
</feature>
<organism evidence="9 10">
    <name type="scientific">Pleionea litopenaei</name>
    <dbReference type="NCBI Taxonomy" id="3070815"/>
    <lineage>
        <taxon>Bacteria</taxon>
        <taxon>Pseudomonadati</taxon>
        <taxon>Pseudomonadota</taxon>
        <taxon>Gammaproteobacteria</taxon>
        <taxon>Oceanospirillales</taxon>
        <taxon>Pleioneaceae</taxon>
        <taxon>Pleionea</taxon>
    </lineage>
</organism>
<feature type="transmembrane region" description="Helical" evidence="8">
    <location>
        <begin position="144"/>
        <end position="164"/>
    </location>
</feature>
<dbReference type="InterPro" id="IPR005744">
    <property type="entry name" value="Hy-lIII"/>
</dbReference>
<gene>
    <name evidence="9" type="ORF">Q9312_05665</name>
</gene>
<dbReference type="InterPro" id="IPR004254">
    <property type="entry name" value="AdipoR/HlyIII-related"/>
</dbReference>
<keyword evidence="5 8" id="KW-1133">Transmembrane helix</keyword>
<feature type="binding site" evidence="7">
    <location>
        <position position="198"/>
    </location>
    <ligand>
        <name>Zn(2+)</name>
        <dbReference type="ChEBI" id="CHEBI:29105"/>
    </ligand>
</feature>
<feature type="transmembrane region" description="Helical" evidence="8">
    <location>
        <begin position="89"/>
        <end position="108"/>
    </location>
</feature>
<feature type="transmembrane region" description="Helical" evidence="8">
    <location>
        <begin position="53"/>
        <end position="77"/>
    </location>
</feature>
<evidence type="ECO:0000256" key="6">
    <source>
        <dbReference type="ARBA" id="ARBA00023136"/>
    </source>
</evidence>
<evidence type="ECO:0000256" key="3">
    <source>
        <dbReference type="ARBA" id="ARBA00022475"/>
    </source>
</evidence>
<keyword evidence="7" id="KW-0479">Metal-binding</keyword>
<keyword evidence="7" id="KW-0862">Zinc</keyword>
<comment type="subcellular location">
    <subcellularLocation>
        <location evidence="1">Cell membrane</location>
        <topology evidence="1">Multi-pass membrane protein</topology>
    </subcellularLocation>
</comment>
<dbReference type="GO" id="GO:0005886">
    <property type="term" value="C:plasma membrane"/>
    <property type="evidence" value="ECO:0007669"/>
    <property type="project" value="UniProtKB-SubCell"/>
</dbReference>
<accession>A0AA51RVR7</accession>
<reference evidence="9 10" key="1">
    <citation type="submission" date="2023-08" db="EMBL/GenBank/DDBJ databases">
        <title>Pleionea litopenaei sp. nov., isolated from stomach of juvenile Litopenaeus vannamei.</title>
        <authorList>
            <person name="Rho A.M."/>
            <person name="Hwang C.Y."/>
        </authorList>
    </citation>
    <scope>NUCLEOTIDE SEQUENCE [LARGE SCALE GENOMIC DNA]</scope>
    <source>
        <strain evidence="9 10">HL-JVS1</strain>
    </source>
</reference>
<dbReference type="PANTHER" id="PTHR20855">
    <property type="entry name" value="ADIPOR/PROGESTIN RECEPTOR-RELATED"/>
    <property type="match status" value="1"/>
</dbReference>
<evidence type="ECO:0000256" key="8">
    <source>
        <dbReference type="SAM" id="Phobius"/>
    </source>
</evidence>
<keyword evidence="3" id="KW-1003">Cell membrane</keyword>
<feature type="transmembrane region" description="Helical" evidence="8">
    <location>
        <begin position="25"/>
        <end position="47"/>
    </location>
</feature>
<evidence type="ECO:0000313" key="10">
    <source>
        <dbReference type="Proteomes" id="UP001239782"/>
    </source>
</evidence>
<evidence type="ECO:0000256" key="7">
    <source>
        <dbReference type="PIRSR" id="PIRSR604254-1"/>
    </source>
</evidence>
<evidence type="ECO:0000256" key="1">
    <source>
        <dbReference type="ARBA" id="ARBA00004651"/>
    </source>
</evidence>
<dbReference type="PANTHER" id="PTHR20855:SF3">
    <property type="entry name" value="LD03007P"/>
    <property type="match status" value="1"/>
</dbReference>
<dbReference type="NCBIfam" id="TIGR01065">
    <property type="entry name" value="hlyIII"/>
    <property type="match status" value="1"/>
</dbReference>
<comment type="similarity">
    <text evidence="2">Belongs to the UPF0073 (Hly-III) family.</text>
</comment>
<feature type="transmembrane region" description="Helical" evidence="8">
    <location>
        <begin position="198"/>
        <end position="220"/>
    </location>
</feature>
<dbReference type="Proteomes" id="UP001239782">
    <property type="component" value="Chromosome"/>
</dbReference>
<evidence type="ECO:0000256" key="2">
    <source>
        <dbReference type="ARBA" id="ARBA00008488"/>
    </source>
</evidence>
<feature type="binding site" evidence="7">
    <location>
        <position position="76"/>
    </location>
    <ligand>
        <name>Zn(2+)</name>
        <dbReference type="ChEBI" id="CHEBI:29105"/>
    </ligand>
</feature>
<evidence type="ECO:0000313" key="9">
    <source>
        <dbReference type="EMBL" id="WMS88400.1"/>
    </source>
</evidence>
<dbReference type="RefSeq" id="WP_309203614.1">
    <property type="nucleotide sequence ID" value="NZ_CP133548.1"/>
</dbReference>